<evidence type="ECO:0000313" key="4">
    <source>
        <dbReference type="EMBL" id="MBN8798006.1"/>
    </source>
</evidence>
<dbReference type="PROSITE" id="PS50902">
    <property type="entry name" value="FLAVODOXIN_LIKE"/>
    <property type="match status" value="1"/>
</dbReference>
<dbReference type="SUPFAM" id="SSF52218">
    <property type="entry name" value="Flavoproteins"/>
    <property type="match status" value="1"/>
</dbReference>
<dbReference type="Proteomes" id="UP000664815">
    <property type="component" value="Unassembled WGS sequence"/>
</dbReference>
<dbReference type="InterPro" id="IPR008254">
    <property type="entry name" value="Flavodoxin/NO_synth"/>
</dbReference>
<dbReference type="InterPro" id="IPR029039">
    <property type="entry name" value="Flavoprotein-like_sf"/>
</dbReference>
<accession>A0A9D8KYS9</accession>
<dbReference type="Gene3D" id="3.40.50.360">
    <property type="match status" value="1"/>
</dbReference>
<keyword evidence="2" id="KW-0288">FMN</keyword>
<sequence length="108" mass="10996">MTAAAATVPPSPLPDDRRVLLTRLVDGLDGNSLWWLSGFAAGLAQGHPPPSLAVIAGGQPAAQAAGRLTIVYGSQTGNARRAAEQLAGDAEAAGLAVRLLRADAYPTR</sequence>
<evidence type="ECO:0000259" key="3">
    <source>
        <dbReference type="PROSITE" id="PS50902"/>
    </source>
</evidence>
<dbReference type="GO" id="GO:0010181">
    <property type="term" value="F:FMN binding"/>
    <property type="evidence" value="ECO:0007669"/>
    <property type="project" value="InterPro"/>
</dbReference>
<feature type="non-terminal residue" evidence="4">
    <location>
        <position position="108"/>
    </location>
</feature>
<protein>
    <submittedName>
        <fullName evidence="4">Flavodoxin domain-containing protein</fullName>
    </submittedName>
</protein>
<evidence type="ECO:0000256" key="1">
    <source>
        <dbReference type="ARBA" id="ARBA00022630"/>
    </source>
</evidence>
<reference evidence="4" key="1">
    <citation type="submission" date="2021-02" db="EMBL/GenBank/DDBJ databases">
        <title>Thiocyanate and organic carbon inputs drive convergent selection for specific autotrophic Afipia and Thiobacillus strains within complex microbiomes.</title>
        <authorList>
            <person name="Huddy R.J."/>
            <person name="Sachdeva R."/>
            <person name="Kadzinga F."/>
            <person name="Kantor R.S."/>
            <person name="Harrison S.T.L."/>
            <person name="Banfield J.F."/>
        </authorList>
    </citation>
    <scope>NUCLEOTIDE SEQUENCE</scope>
    <source>
        <strain evidence="4">SCN18_10_11_15_R1_P_69_7</strain>
    </source>
</reference>
<feature type="domain" description="Flavodoxin-like" evidence="3">
    <location>
        <begin position="68"/>
        <end position="108"/>
    </location>
</feature>
<dbReference type="Pfam" id="PF00258">
    <property type="entry name" value="Flavodoxin_1"/>
    <property type="match status" value="1"/>
</dbReference>
<proteinExistence type="predicted"/>
<dbReference type="AlphaFoldDB" id="A0A9D8KYS9"/>
<evidence type="ECO:0000256" key="2">
    <source>
        <dbReference type="ARBA" id="ARBA00022643"/>
    </source>
</evidence>
<gene>
    <name evidence="4" type="ORF">J0H45_01405</name>
</gene>
<dbReference type="EMBL" id="JAFKMG010000160">
    <property type="protein sequence ID" value="MBN8798006.1"/>
    <property type="molecule type" value="Genomic_DNA"/>
</dbReference>
<evidence type="ECO:0000313" key="5">
    <source>
        <dbReference type="Proteomes" id="UP000664815"/>
    </source>
</evidence>
<comment type="caution">
    <text evidence="4">The sequence shown here is derived from an EMBL/GenBank/DDBJ whole genome shotgun (WGS) entry which is preliminary data.</text>
</comment>
<name>A0A9D8KYS9_9GAMM</name>
<keyword evidence="1" id="KW-0285">Flavoprotein</keyword>
<organism evidence="4 5">
    <name type="scientific">Stenotrophomonas nitritireducens</name>
    <dbReference type="NCBI Taxonomy" id="83617"/>
    <lineage>
        <taxon>Bacteria</taxon>
        <taxon>Pseudomonadati</taxon>
        <taxon>Pseudomonadota</taxon>
        <taxon>Gammaproteobacteria</taxon>
        <taxon>Lysobacterales</taxon>
        <taxon>Lysobacteraceae</taxon>
        <taxon>Stenotrophomonas</taxon>
    </lineage>
</organism>